<reference evidence="4" key="1">
    <citation type="submission" date="2016-06" db="UniProtKB">
        <authorList>
            <consortium name="WormBaseParasite"/>
        </authorList>
    </citation>
    <scope>IDENTIFICATION</scope>
</reference>
<name>A0A183B671_9TREM</name>
<organism evidence="4">
    <name type="scientific">Echinostoma caproni</name>
    <dbReference type="NCBI Taxonomy" id="27848"/>
    <lineage>
        <taxon>Eukaryota</taxon>
        <taxon>Metazoa</taxon>
        <taxon>Spiralia</taxon>
        <taxon>Lophotrochozoa</taxon>
        <taxon>Platyhelminthes</taxon>
        <taxon>Trematoda</taxon>
        <taxon>Digenea</taxon>
        <taxon>Plagiorchiida</taxon>
        <taxon>Echinostomata</taxon>
        <taxon>Echinostomatoidea</taxon>
        <taxon>Echinostomatidae</taxon>
        <taxon>Echinostoma</taxon>
    </lineage>
</organism>
<accession>A0A183B671</accession>
<evidence type="ECO:0000313" key="3">
    <source>
        <dbReference type="Proteomes" id="UP000272942"/>
    </source>
</evidence>
<sequence>MKFRRHPPMTLQDALETGRKIEQFKNVLRAGLQILGGFVDSNHVDNQVSPEDIPTRASRPNGATVSTAGDSERVPLLVDTTEPVSRTFLTAQFIAMTQRVTLCYPLYYGGKAYKH</sequence>
<evidence type="ECO:0000256" key="1">
    <source>
        <dbReference type="SAM" id="MobiDB-lite"/>
    </source>
</evidence>
<evidence type="ECO:0000313" key="4">
    <source>
        <dbReference type="WBParaSite" id="ECPE_0001474601-mRNA-1"/>
    </source>
</evidence>
<protein>
    <submittedName>
        <fullName evidence="4">POLAc domain-containing protein</fullName>
    </submittedName>
</protein>
<reference evidence="2 3" key="2">
    <citation type="submission" date="2018-11" db="EMBL/GenBank/DDBJ databases">
        <authorList>
            <consortium name="Pathogen Informatics"/>
        </authorList>
    </citation>
    <scope>NUCLEOTIDE SEQUENCE [LARGE SCALE GENOMIC DNA]</scope>
    <source>
        <strain evidence="2 3">Egypt</strain>
    </source>
</reference>
<feature type="region of interest" description="Disordered" evidence="1">
    <location>
        <begin position="46"/>
        <end position="71"/>
    </location>
</feature>
<gene>
    <name evidence="2" type="ORF">ECPE_LOCUS14707</name>
</gene>
<dbReference type="AlphaFoldDB" id="A0A183B671"/>
<dbReference type="EMBL" id="UZAN01058318">
    <property type="protein sequence ID" value="VDP91979.1"/>
    <property type="molecule type" value="Genomic_DNA"/>
</dbReference>
<evidence type="ECO:0000313" key="2">
    <source>
        <dbReference type="EMBL" id="VDP91979.1"/>
    </source>
</evidence>
<dbReference type="Proteomes" id="UP000272942">
    <property type="component" value="Unassembled WGS sequence"/>
</dbReference>
<keyword evidence="3" id="KW-1185">Reference proteome</keyword>
<dbReference type="WBParaSite" id="ECPE_0001474601-mRNA-1">
    <property type="protein sequence ID" value="ECPE_0001474601-mRNA-1"/>
    <property type="gene ID" value="ECPE_0001474601"/>
</dbReference>
<proteinExistence type="predicted"/>